<name>A0A5K7YH57_9BACT</name>
<feature type="repeat" description="TPR" evidence="3">
    <location>
        <begin position="453"/>
        <end position="486"/>
    </location>
</feature>
<dbReference type="InterPro" id="IPR011990">
    <property type="entry name" value="TPR-like_helical_dom_sf"/>
</dbReference>
<feature type="repeat" description="TPR" evidence="3">
    <location>
        <begin position="180"/>
        <end position="213"/>
    </location>
</feature>
<dbReference type="Proteomes" id="UP000427906">
    <property type="component" value="Chromosome"/>
</dbReference>
<evidence type="ECO:0000256" key="1">
    <source>
        <dbReference type="ARBA" id="ARBA00022737"/>
    </source>
</evidence>
<gene>
    <name evidence="4" type="ORF">DSCA_10990</name>
</gene>
<dbReference type="RefSeq" id="WP_167527616.1">
    <property type="nucleotide sequence ID" value="NZ_AP021874.1"/>
</dbReference>
<dbReference type="SUPFAM" id="SSF48452">
    <property type="entry name" value="TPR-like"/>
    <property type="match status" value="3"/>
</dbReference>
<keyword evidence="1" id="KW-0677">Repeat</keyword>
<evidence type="ECO:0000256" key="2">
    <source>
        <dbReference type="ARBA" id="ARBA00022803"/>
    </source>
</evidence>
<dbReference type="Pfam" id="PF14559">
    <property type="entry name" value="TPR_19"/>
    <property type="match status" value="2"/>
</dbReference>
<dbReference type="InterPro" id="IPR051012">
    <property type="entry name" value="CellSynth/LPSAsmb/PSIAsmb"/>
</dbReference>
<feature type="repeat" description="TPR" evidence="3">
    <location>
        <begin position="78"/>
        <end position="111"/>
    </location>
</feature>
<feature type="repeat" description="TPR" evidence="3">
    <location>
        <begin position="146"/>
        <end position="179"/>
    </location>
</feature>
<organism evidence="4 5">
    <name type="scientific">Desulfosarcina alkanivorans</name>
    <dbReference type="NCBI Taxonomy" id="571177"/>
    <lineage>
        <taxon>Bacteria</taxon>
        <taxon>Pseudomonadati</taxon>
        <taxon>Thermodesulfobacteriota</taxon>
        <taxon>Desulfobacteria</taxon>
        <taxon>Desulfobacterales</taxon>
        <taxon>Desulfosarcinaceae</taxon>
        <taxon>Desulfosarcina</taxon>
    </lineage>
</organism>
<protein>
    <submittedName>
        <fullName evidence="4">Uncharacterized protein</fullName>
    </submittedName>
</protein>
<dbReference type="EMBL" id="AP021874">
    <property type="protein sequence ID" value="BBO67169.1"/>
    <property type="molecule type" value="Genomic_DNA"/>
</dbReference>
<keyword evidence="5" id="KW-1185">Reference proteome</keyword>
<dbReference type="SMART" id="SM00028">
    <property type="entry name" value="TPR"/>
    <property type="match status" value="12"/>
</dbReference>
<evidence type="ECO:0000256" key="3">
    <source>
        <dbReference type="PROSITE-ProRule" id="PRU00339"/>
    </source>
</evidence>
<dbReference type="AlphaFoldDB" id="A0A5K7YH57"/>
<feature type="repeat" description="TPR" evidence="3">
    <location>
        <begin position="350"/>
        <end position="383"/>
    </location>
</feature>
<dbReference type="InterPro" id="IPR019734">
    <property type="entry name" value="TPR_rpt"/>
</dbReference>
<evidence type="ECO:0000313" key="5">
    <source>
        <dbReference type="Proteomes" id="UP000427906"/>
    </source>
</evidence>
<dbReference type="Pfam" id="PF13181">
    <property type="entry name" value="TPR_8"/>
    <property type="match status" value="1"/>
</dbReference>
<accession>A0A5K7YH57</accession>
<evidence type="ECO:0000313" key="4">
    <source>
        <dbReference type="EMBL" id="BBO67169.1"/>
    </source>
</evidence>
<feature type="repeat" description="TPR" evidence="3">
    <location>
        <begin position="112"/>
        <end position="145"/>
    </location>
</feature>
<keyword evidence="2 3" id="KW-0802">TPR repeat</keyword>
<feature type="repeat" description="TPR" evidence="3">
    <location>
        <begin position="384"/>
        <end position="417"/>
    </location>
</feature>
<feature type="repeat" description="TPR" evidence="3">
    <location>
        <begin position="10"/>
        <end position="43"/>
    </location>
</feature>
<dbReference type="PROSITE" id="PS50005">
    <property type="entry name" value="TPR"/>
    <property type="match status" value="8"/>
</dbReference>
<proteinExistence type="predicted"/>
<reference evidence="4 5" key="1">
    <citation type="submission" date="2019-11" db="EMBL/GenBank/DDBJ databases">
        <title>Comparative genomics of hydrocarbon-degrading Desulfosarcina strains.</title>
        <authorList>
            <person name="Watanabe M."/>
            <person name="Kojima H."/>
            <person name="Fukui M."/>
        </authorList>
    </citation>
    <scope>NUCLEOTIDE SEQUENCE [LARGE SCALE GENOMIC DNA]</scope>
    <source>
        <strain evidence="4 5">PL12</strain>
    </source>
</reference>
<dbReference type="Gene3D" id="1.25.40.10">
    <property type="entry name" value="Tetratricopeptide repeat domain"/>
    <property type="match status" value="3"/>
</dbReference>
<dbReference type="PANTHER" id="PTHR45586">
    <property type="entry name" value="TPR REPEAT-CONTAINING PROTEIN PA4667"/>
    <property type="match status" value="1"/>
</dbReference>
<dbReference type="PANTHER" id="PTHR45586:SF1">
    <property type="entry name" value="LIPOPOLYSACCHARIDE ASSEMBLY PROTEIN B"/>
    <property type="match status" value="1"/>
</dbReference>
<dbReference type="Pfam" id="PF13432">
    <property type="entry name" value="TPR_16"/>
    <property type="match status" value="3"/>
</dbReference>
<sequence length="533" mass="59584">MDRRKRPVNAYYLFSEAHLSLKKGDVDRAIENMQRAMALDPQSAYLKRELAGFWLLKKDTASALKLLDDVLASHPDDVDALILAGRIHQNLNQPEAAIKAFSRVIALDPSQQNIYLQLGGMYMDQEQYPQAKQVYGQLVQHFPGAYAGYFFLGRISAIDGDRKAARAYFEKTLTLEPDLVESRFELGALHEADHNYQEAAAAYADILGQDPDNIQAQMALGQAYERQGLKQDARQIFTSLGTRSLSDQAVVRVLVRDYLDARKFDAADTIIQGMLTGGADNPDLNYLAGVALDGMGKKNAAIAQLKRVAPGSQFFQNAAVHAALLYQEMDKLQAAVDFLLDTIEKDPQNPEFFLYLGSFYEQMETYGKAEKALKDGLGLDPINSRLYFRLGVVYDKWGRKDDSIAAMRQVLRFDPANANALNYLGYTYADMGINLDEAEQLIRKALEQKPGDGYITDSLAWVFFKRGEYEQALPLLERAASLVPDDPIVKEHLGDVYSKLGMTEKALQSYRHSIANGHSDKAAVEKKIRLLTP</sequence>
<dbReference type="KEGG" id="dalk:DSCA_10990"/>